<evidence type="ECO:0000313" key="2">
    <source>
        <dbReference type="EMBL" id="MBA1144218.1"/>
    </source>
</evidence>
<dbReference type="Proteomes" id="UP000558284">
    <property type="component" value="Unassembled WGS sequence"/>
</dbReference>
<dbReference type="Gene3D" id="2.60.40.10">
    <property type="entry name" value="Immunoglobulins"/>
    <property type="match status" value="1"/>
</dbReference>
<keyword evidence="1" id="KW-0812">Transmembrane</keyword>
<evidence type="ECO:0000313" key="3">
    <source>
        <dbReference type="Proteomes" id="UP000558284"/>
    </source>
</evidence>
<evidence type="ECO:0008006" key="4">
    <source>
        <dbReference type="Google" id="ProtNLM"/>
    </source>
</evidence>
<comment type="caution">
    <text evidence="2">The sequence shown here is derived from an EMBL/GenBank/DDBJ whole genome shotgun (WGS) entry which is preliminary data.</text>
</comment>
<keyword evidence="1" id="KW-0472">Membrane</keyword>
<name>A0A838BC15_9HYPH</name>
<dbReference type="SUPFAM" id="SSF117074">
    <property type="entry name" value="Hypothetical protein PA1324"/>
    <property type="match status" value="1"/>
</dbReference>
<keyword evidence="3" id="KW-1185">Reference proteome</keyword>
<evidence type="ECO:0000256" key="1">
    <source>
        <dbReference type="SAM" id="Phobius"/>
    </source>
</evidence>
<dbReference type="AlphaFoldDB" id="A0A838BC15"/>
<organism evidence="2 3">
    <name type="scientific">Mesorhizobium neociceri</name>
    <dbReference type="NCBI Taxonomy" id="1307853"/>
    <lineage>
        <taxon>Bacteria</taxon>
        <taxon>Pseudomonadati</taxon>
        <taxon>Pseudomonadota</taxon>
        <taxon>Alphaproteobacteria</taxon>
        <taxon>Hyphomicrobiales</taxon>
        <taxon>Phyllobacteriaceae</taxon>
        <taxon>Mesorhizobium</taxon>
    </lineage>
</organism>
<sequence length="393" mass="42816">MATLGTIVAVGLAVVVALATFAWRRARKRRKAQRRQNPANDYVVRQDWSVSHDSLNHSSFVYFDIDRDGRYGLGDRPMGGVMVRLHDANGHFASQARTNRSGFANFTVSTKHGKAPIHLPGTYRFTVSVPPGWRASSSNEIQSQHFQPLPGSPAGMVSEAMLQPVGLFPIRRLGGHATAPATISVEKKGRILAVHPVGDGEDFSLDLADDADAIVVDGRGFARRLALSAYPTALGLLSSKIPGIADDAPLQTIGFDDVTARDFRKLPSGYAGFNWFNVNAISRDYVKDGEGYVNGNVSGDHVCYTSSGHPAEFSSERPFGFHSVLLAAAWLKSEGEVARIESWLGDQLIASDAITLSALTPVHYAPMLGQVTRVRFSTRRYWQLVLDDLIVAR</sequence>
<keyword evidence="1" id="KW-1133">Transmembrane helix</keyword>
<gene>
    <name evidence="2" type="ORF">H0241_28835</name>
</gene>
<protein>
    <recommendedName>
        <fullName evidence="4">SD-repeat containing protein B domain-containing protein</fullName>
    </recommendedName>
</protein>
<dbReference type="InterPro" id="IPR013783">
    <property type="entry name" value="Ig-like_fold"/>
</dbReference>
<reference evidence="2 3" key="1">
    <citation type="submission" date="2020-07" db="EMBL/GenBank/DDBJ databases">
        <title>Definition of the novel symbiovar canariense within Mesorhizobium novociceri, a new species of genus Mesorhizobium nodulating Cicer canariense in the Caldera de Taburiente National Park (La Palma, Canary Islands).</title>
        <authorList>
            <person name="Leon-Barrios M."/>
            <person name="Perez-Yepez J."/>
            <person name="Flores-Felix J.D."/>
            <person name="Ramirez-Baena M.H."/>
            <person name="Pulido-Suarez L."/>
            <person name="Igual J.M."/>
            <person name="Velazquez E."/>
            <person name="Peix A."/>
        </authorList>
    </citation>
    <scope>NUCLEOTIDE SEQUENCE [LARGE SCALE GENOMIC DNA]</scope>
    <source>
        <strain evidence="2 3">CCANP35</strain>
    </source>
</reference>
<feature type="transmembrane region" description="Helical" evidence="1">
    <location>
        <begin position="6"/>
        <end position="26"/>
    </location>
</feature>
<proteinExistence type="predicted"/>
<dbReference type="EMBL" id="JACDTY010000020">
    <property type="protein sequence ID" value="MBA1144218.1"/>
    <property type="molecule type" value="Genomic_DNA"/>
</dbReference>
<accession>A0A838BC15</accession>